<gene>
    <name evidence="2" type="ORF">LNKW23_39240</name>
</gene>
<evidence type="ECO:0000313" key="3">
    <source>
        <dbReference type="Proteomes" id="UP001239909"/>
    </source>
</evidence>
<accession>A0ABQ6LNF9</accession>
<reference evidence="2 3" key="1">
    <citation type="submission" date="2023-04" db="EMBL/GenBank/DDBJ databases">
        <title>Marinoamorphus aggregata gen. nov., sp. Nov., isolate from tissue of brittle star Ophioplocus japonicus.</title>
        <authorList>
            <person name="Kawano K."/>
            <person name="Sawayama S."/>
            <person name="Nakagawa S."/>
        </authorList>
    </citation>
    <scope>NUCLEOTIDE SEQUENCE [LARGE SCALE GENOMIC DNA]</scope>
    <source>
        <strain evidence="2 3">NKW23</strain>
    </source>
</reference>
<proteinExistence type="predicted"/>
<evidence type="ECO:0000313" key="2">
    <source>
        <dbReference type="EMBL" id="GMG84708.1"/>
    </source>
</evidence>
<dbReference type="Proteomes" id="UP001239909">
    <property type="component" value="Unassembled WGS sequence"/>
</dbReference>
<keyword evidence="3" id="KW-1185">Reference proteome</keyword>
<dbReference type="EMBL" id="BSYI01000041">
    <property type="protein sequence ID" value="GMG84708.1"/>
    <property type="molecule type" value="Genomic_DNA"/>
</dbReference>
<organism evidence="2 3">
    <name type="scientific">Paralimibaculum aggregatum</name>
    <dbReference type="NCBI Taxonomy" id="3036245"/>
    <lineage>
        <taxon>Bacteria</taxon>
        <taxon>Pseudomonadati</taxon>
        <taxon>Pseudomonadota</taxon>
        <taxon>Alphaproteobacteria</taxon>
        <taxon>Rhodobacterales</taxon>
        <taxon>Paracoccaceae</taxon>
        <taxon>Paralimibaculum</taxon>
    </lineage>
</organism>
<protein>
    <submittedName>
        <fullName evidence="2">Uncharacterized protein</fullName>
    </submittedName>
</protein>
<feature type="compositionally biased region" description="Basic and acidic residues" evidence="1">
    <location>
        <begin position="76"/>
        <end position="105"/>
    </location>
</feature>
<feature type="region of interest" description="Disordered" evidence="1">
    <location>
        <begin position="31"/>
        <end position="105"/>
    </location>
</feature>
<comment type="caution">
    <text evidence="2">The sequence shown here is derived from an EMBL/GenBank/DDBJ whole genome shotgun (WGS) entry which is preliminary data.</text>
</comment>
<name>A0ABQ6LNF9_9RHOB</name>
<evidence type="ECO:0000256" key="1">
    <source>
        <dbReference type="SAM" id="MobiDB-lite"/>
    </source>
</evidence>
<sequence>MGRPEVCLADGEHARRTGAGAVHRIGTRTGTGTVQSLSMGPGRRAFPLGQGGAFAQDRGKTPDHQAGPGQCVGPSREARPQDREGPCVWDRTERPTRRDSAGPLR</sequence>